<evidence type="ECO:0000313" key="2">
    <source>
        <dbReference type="EMBL" id="GER26409.1"/>
    </source>
</evidence>
<name>A0A5A7P0W5_STRAF</name>
<keyword evidence="3" id="KW-1185">Reference proteome</keyword>
<gene>
    <name evidence="2" type="ORF">STAS_02057</name>
</gene>
<feature type="compositionally biased region" description="Polar residues" evidence="1">
    <location>
        <begin position="24"/>
        <end position="34"/>
    </location>
</feature>
<feature type="region of interest" description="Disordered" evidence="1">
    <location>
        <begin position="15"/>
        <end position="34"/>
    </location>
</feature>
<protein>
    <submittedName>
        <fullName evidence="2">Viral transcription factor IE2</fullName>
    </submittedName>
</protein>
<evidence type="ECO:0000256" key="1">
    <source>
        <dbReference type="SAM" id="MobiDB-lite"/>
    </source>
</evidence>
<dbReference type="AlphaFoldDB" id="A0A5A7P0W5"/>
<proteinExistence type="predicted"/>
<dbReference type="EMBL" id="BKCP01001113">
    <property type="protein sequence ID" value="GER26409.1"/>
    <property type="molecule type" value="Genomic_DNA"/>
</dbReference>
<sequence length="144" mass="16367">MLPVFGEEIGKTVRTDETRKDLNGKSSTNRAQGCSRTEARCSWPRDTGEELLTTGKARANLSFVEFVVTPNTPLVFAQRFYRILKLKIFKSRNKSQSNLPLSNFMSVGKFEVPKNLDSSDLDKLKFVLELPLLIVENLIKDQEQ</sequence>
<dbReference type="Proteomes" id="UP000325081">
    <property type="component" value="Unassembled WGS sequence"/>
</dbReference>
<organism evidence="2 3">
    <name type="scientific">Striga asiatica</name>
    <name type="common">Asiatic witchweed</name>
    <name type="synonym">Buchnera asiatica</name>
    <dbReference type="NCBI Taxonomy" id="4170"/>
    <lineage>
        <taxon>Eukaryota</taxon>
        <taxon>Viridiplantae</taxon>
        <taxon>Streptophyta</taxon>
        <taxon>Embryophyta</taxon>
        <taxon>Tracheophyta</taxon>
        <taxon>Spermatophyta</taxon>
        <taxon>Magnoliopsida</taxon>
        <taxon>eudicotyledons</taxon>
        <taxon>Gunneridae</taxon>
        <taxon>Pentapetalae</taxon>
        <taxon>asterids</taxon>
        <taxon>lamiids</taxon>
        <taxon>Lamiales</taxon>
        <taxon>Orobanchaceae</taxon>
        <taxon>Buchnereae</taxon>
        <taxon>Striga</taxon>
    </lineage>
</organism>
<comment type="caution">
    <text evidence="2">The sequence shown here is derived from an EMBL/GenBank/DDBJ whole genome shotgun (WGS) entry which is preliminary data.</text>
</comment>
<evidence type="ECO:0000313" key="3">
    <source>
        <dbReference type="Proteomes" id="UP000325081"/>
    </source>
</evidence>
<accession>A0A5A7P0W5</accession>
<reference evidence="3" key="1">
    <citation type="journal article" date="2019" name="Curr. Biol.">
        <title>Genome Sequence of Striga asiatica Provides Insight into the Evolution of Plant Parasitism.</title>
        <authorList>
            <person name="Yoshida S."/>
            <person name="Kim S."/>
            <person name="Wafula E.K."/>
            <person name="Tanskanen J."/>
            <person name="Kim Y.M."/>
            <person name="Honaas L."/>
            <person name="Yang Z."/>
            <person name="Spallek T."/>
            <person name="Conn C.E."/>
            <person name="Ichihashi Y."/>
            <person name="Cheong K."/>
            <person name="Cui S."/>
            <person name="Der J.P."/>
            <person name="Gundlach H."/>
            <person name="Jiao Y."/>
            <person name="Hori C."/>
            <person name="Ishida J.K."/>
            <person name="Kasahara H."/>
            <person name="Kiba T."/>
            <person name="Kim M.S."/>
            <person name="Koo N."/>
            <person name="Laohavisit A."/>
            <person name="Lee Y.H."/>
            <person name="Lumba S."/>
            <person name="McCourt P."/>
            <person name="Mortimer J.C."/>
            <person name="Mutuku J.M."/>
            <person name="Nomura T."/>
            <person name="Sasaki-Sekimoto Y."/>
            <person name="Seto Y."/>
            <person name="Wang Y."/>
            <person name="Wakatake T."/>
            <person name="Sakakibara H."/>
            <person name="Demura T."/>
            <person name="Yamaguchi S."/>
            <person name="Yoneyama K."/>
            <person name="Manabe R.I."/>
            <person name="Nelson D.C."/>
            <person name="Schulman A.H."/>
            <person name="Timko M.P."/>
            <person name="dePamphilis C.W."/>
            <person name="Choi D."/>
            <person name="Shirasu K."/>
        </authorList>
    </citation>
    <scope>NUCLEOTIDE SEQUENCE [LARGE SCALE GENOMIC DNA]</scope>
    <source>
        <strain evidence="3">cv. UVA1</strain>
    </source>
</reference>
<feature type="non-terminal residue" evidence="2">
    <location>
        <position position="144"/>
    </location>
</feature>